<reference evidence="1 2" key="1">
    <citation type="submission" date="2024-01" db="EMBL/GenBank/DDBJ databases">
        <title>The genomes of 5 underutilized Papilionoideae crops provide insights into root nodulation and disease resistanc.</title>
        <authorList>
            <person name="Yuan L."/>
        </authorList>
    </citation>
    <scope>NUCLEOTIDE SEQUENCE [LARGE SCALE GENOMIC DNA]</scope>
    <source>
        <strain evidence="1">ZHUSHIDOU_FW_LH</strain>
        <tissue evidence="1">Leaf</tissue>
    </source>
</reference>
<dbReference type="EMBL" id="JAYWIO010000001">
    <property type="protein sequence ID" value="KAK7289591.1"/>
    <property type="molecule type" value="Genomic_DNA"/>
</dbReference>
<protein>
    <submittedName>
        <fullName evidence="1">Uncharacterized protein</fullName>
    </submittedName>
</protein>
<organism evidence="1 2">
    <name type="scientific">Crotalaria pallida</name>
    <name type="common">Smooth rattlebox</name>
    <name type="synonym">Crotalaria striata</name>
    <dbReference type="NCBI Taxonomy" id="3830"/>
    <lineage>
        <taxon>Eukaryota</taxon>
        <taxon>Viridiplantae</taxon>
        <taxon>Streptophyta</taxon>
        <taxon>Embryophyta</taxon>
        <taxon>Tracheophyta</taxon>
        <taxon>Spermatophyta</taxon>
        <taxon>Magnoliopsida</taxon>
        <taxon>eudicotyledons</taxon>
        <taxon>Gunneridae</taxon>
        <taxon>Pentapetalae</taxon>
        <taxon>rosids</taxon>
        <taxon>fabids</taxon>
        <taxon>Fabales</taxon>
        <taxon>Fabaceae</taxon>
        <taxon>Papilionoideae</taxon>
        <taxon>50 kb inversion clade</taxon>
        <taxon>genistoids sensu lato</taxon>
        <taxon>core genistoids</taxon>
        <taxon>Crotalarieae</taxon>
        <taxon>Crotalaria</taxon>
    </lineage>
</organism>
<dbReference type="AlphaFoldDB" id="A0AAN9J0P9"/>
<keyword evidence="2" id="KW-1185">Reference proteome</keyword>
<comment type="caution">
    <text evidence="1">The sequence shown here is derived from an EMBL/GenBank/DDBJ whole genome shotgun (WGS) entry which is preliminary data.</text>
</comment>
<proteinExistence type="predicted"/>
<dbReference type="Proteomes" id="UP001372338">
    <property type="component" value="Unassembled WGS sequence"/>
</dbReference>
<sequence length="99" mass="10298">MSCATAKVGDSTKDNGANVDIDKIGAAVGGLTGAADAKSVSSGAKINVADQINDVESSVPETILDSNQEDDWTLVRTRRKAQQKEVLKGEVSKPLLKNG</sequence>
<gene>
    <name evidence="1" type="ORF">RIF29_03340</name>
</gene>
<accession>A0AAN9J0P9</accession>
<evidence type="ECO:0000313" key="1">
    <source>
        <dbReference type="EMBL" id="KAK7289591.1"/>
    </source>
</evidence>
<evidence type="ECO:0000313" key="2">
    <source>
        <dbReference type="Proteomes" id="UP001372338"/>
    </source>
</evidence>
<name>A0AAN9J0P9_CROPI</name>